<feature type="transmembrane region" description="Helical" evidence="9">
    <location>
        <begin position="260"/>
        <end position="284"/>
    </location>
</feature>
<comment type="subcellular location">
    <subcellularLocation>
        <location evidence="1">Cell membrane</location>
        <topology evidence="1">Multi-pass membrane protein</topology>
    </subcellularLocation>
</comment>
<feature type="transmembrane region" description="Helical" evidence="9">
    <location>
        <begin position="29"/>
        <end position="46"/>
    </location>
</feature>
<evidence type="ECO:0000256" key="6">
    <source>
        <dbReference type="ARBA" id="ARBA00022989"/>
    </source>
</evidence>
<gene>
    <name evidence="11" type="ORF">C4K88_08710</name>
</gene>
<keyword evidence="12" id="KW-1185">Reference proteome</keyword>
<dbReference type="InterPro" id="IPR038731">
    <property type="entry name" value="RgtA/B/C-like"/>
</dbReference>
<evidence type="ECO:0000256" key="7">
    <source>
        <dbReference type="ARBA" id="ARBA00023136"/>
    </source>
</evidence>
<keyword evidence="7 9" id="KW-0472">Membrane</keyword>
<dbReference type="OrthoDB" id="4909654at2"/>
<evidence type="ECO:0000256" key="3">
    <source>
        <dbReference type="ARBA" id="ARBA00022676"/>
    </source>
</evidence>
<proteinExistence type="predicted"/>
<dbReference type="GO" id="GO:0016763">
    <property type="term" value="F:pentosyltransferase activity"/>
    <property type="evidence" value="ECO:0007669"/>
    <property type="project" value="TreeGrafter"/>
</dbReference>
<evidence type="ECO:0000256" key="2">
    <source>
        <dbReference type="ARBA" id="ARBA00022475"/>
    </source>
</evidence>
<feature type="domain" description="Glycosyltransferase RgtA/B/C/D-like" evidence="10">
    <location>
        <begin position="103"/>
        <end position="229"/>
    </location>
</feature>
<organism evidence="11 12">
    <name type="scientific">Arthrobacter pityocampae</name>
    <dbReference type="NCBI Taxonomy" id="547334"/>
    <lineage>
        <taxon>Bacteria</taxon>
        <taxon>Bacillati</taxon>
        <taxon>Actinomycetota</taxon>
        <taxon>Actinomycetes</taxon>
        <taxon>Micrococcales</taxon>
        <taxon>Micrococcaceae</taxon>
        <taxon>Arthrobacter</taxon>
    </lineage>
</organism>
<dbReference type="InterPro" id="IPR050297">
    <property type="entry name" value="LipidA_mod_glycosyltrf_83"/>
</dbReference>
<dbReference type="GO" id="GO:0005886">
    <property type="term" value="C:plasma membrane"/>
    <property type="evidence" value="ECO:0007669"/>
    <property type="project" value="UniProtKB-SubCell"/>
</dbReference>
<evidence type="ECO:0000313" key="12">
    <source>
        <dbReference type="Proteomes" id="UP000239297"/>
    </source>
</evidence>
<feature type="transmembrane region" description="Helical" evidence="9">
    <location>
        <begin position="133"/>
        <end position="166"/>
    </location>
</feature>
<keyword evidence="6 9" id="KW-1133">Transmembrane helix</keyword>
<protein>
    <recommendedName>
        <fullName evidence="10">Glycosyltransferase RgtA/B/C/D-like domain-containing protein</fullName>
    </recommendedName>
</protein>
<dbReference type="RefSeq" id="WP_104121224.1">
    <property type="nucleotide sequence ID" value="NZ_PRKW01000003.1"/>
</dbReference>
<dbReference type="GO" id="GO:0009103">
    <property type="term" value="P:lipopolysaccharide biosynthetic process"/>
    <property type="evidence" value="ECO:0007669"/>
    <property type="project" value="UniProtKB-ARBA"/>
</dbReference>
<feature type="transmembrane region" description="Helical" evidence="9">
    <location>
        <begin position="345"/>
        <end position="363"/>
    </location>
</feature>
<feature type="region of interest" description="Disordered" evidence="8">
    <location>
        <begin position="1"/>
        <end position="21"/>
    </location>
</feature>
<reference evidence="11 12" key="1">
    <citation type="journal article" date="2014" name="Int. J. Syst. Evol. Microbiol.">
        <title>Arthrobacter pityocampae sp. nov., isolated from Thaumetopoea pityocampa (Lep., Thaumetopoeidae).</title>
        <authorList>
            <person name="Ince I.A."/>
            <person name="Demirbag Z."/>
            <person name="Kati H."/>
        </authorList>
    </citation>
    <scope>NUCLEOTIDE SEQUENCE [LARGE SCALE GENOMIC DNA]</scope>
    <source>
        <strain evidence="11 12">Tp2</strain>
    </source>
</reference>
<keyword evidence="4" id="KW-0808">Transferase</keyword>
<evidence type="ECO:0000259" key="10">
    <source>
        <dbReference type="Pfam" id="PF13231"/>
    </source>
</evidence>
<dbReference type="Proteomes" id="UP000239297">
    <property type="component" value="Unassembled WGS sequence"/>
</dbReference>
<sequence length="488" mass="52338">MTATALMPSEASQITPPVRPPMSRERKQWLLLALVLAYGVALAVRLRNTAFIDEALYINAGNAYLDHWVNGRPLGDAGAFFSGMPALYPVLAALLDSVGGLYLVRLFSLVCVLGTAMALYGTARQLWGRRAGLLAAATFMLSGPVIFTGWLGTFDALVIFLLALGLWVGLTRRGYPSAVVLGGVLTLAALTKYTAGIFVPVVLAATFVLGFLGARRALVAAGVTLGLLATAWTLWGESLARDVAFTTTARQALSPTTTGALLALVGDHLIFLLLLAAVSLLLMFRAGDRRLLLLGSGLVLASTALPVGQMILGEAVSFEKHLAYSVMLLALPIGWGLARISRYPLMVTPVVMAVLIMALFPLVRADTMYRWTNVRSVVMAIESDPQGGLYISSATDALDYHTRDLPGIAWETTFELYFEGEDRIRAAVGDERYQTVILRSSSVGDPDQDAAQAVFLDALEESAAYALAFEPFPASSAPGDNWLIYTRD</sequence>
<evidence type="ECO:0000256" key="9">
    <source>
        <dbReference type="SAM" id="Phobius"/>
    </source>
</evidence>
<evidence type="ECO:0000313" key="11">
    <source>
        <dbReference type="EMBL" id="PPB49738.1"/>
    </source>
</evidence>
<name>A0A2S5IYU6_9MICC</name>
<dbReference type="PANTHER" id="PTHR33908:SF11">
    <property type="entry name" value="MEMBRANE PROTEIN"/>
    <property type="match status" value="1"/>
</dbReference>
<keyword evidence="3" id="KW-0328">Glycosyltransferase</keyword>
<accession>A0A2S5IYU6</accession>
<evidence type="ECO:0000256" key="1">
    <source>
        <dbReference type="ARBA" id="ARBA00004651"/>
    </source>
</evidence>
<dbReference type="EMBL" id="PRKW01000003">
    <property type="protein sequence ID" value="PPB49738.1"/>
    <property type="molecule type" value="Genomic_DNA"/>
</dbReference>
<feature type="transmembrane region" description="Helical" evidence="9">
    <location>
        <begin position="217"/>
        <end position="235"/>
    </location>
</feature>
<keyword evidence="2" id="KW-1003">Cell membrane</keyword>
<feature type="transmembrane region" description="Helical" evidence="9">
    <location>
        <begin position="102"/>
        <end position="121"/>
    </location>
</feature>
<evidence type="ECO:0000256" key="8">
    <source>
        <dbReference type="SAM" id="MobiDB-lite"/>
    </source>
</evidence>
<feature type="transmembrane region" description="Helical" evidence="9">
    <location>
        <begin position="291"/>
        <end position="309"/>
    </location>
</feature>
<keyword evidence="5 9" id="KW-0812">Transmembrane</keyword>
<comment type="caution">
    <text evidence="11">The sequence shown here is derived from an EMBL/GenBank/DDBJ whole genome shotgun (WGS) entry which is preliminary data.</text>
</comment>
<dbReference type="AlphaFoldDB" id="A0A2S5IYU6"/>
<dbReference type="Pfam" id="PF13231">
    <property type="entry name" value="PMT_2"/>
    <property type="match status" value="1"/>
</dbReference>
<evidence type="ECO:0000256" key="5">
    <source>
        <dbReference type="ARBA" id="ARBA00022692"/>
    </source>
</evidence>
<evidence type="ECO:0000256" key="4">
    <source>
        <dbReference type="ARBA" id="ARBA00022679"/>
    </source>
</evidence>
<dbReference type="PANTHER" id="PTHR33908">
    <property type="entry name" value="MANNOSYLTRANSFERASE YKCB-RELATED"/>
    <property type="match status" value="1"/>
</dbReference>
<feature type="transmembrane region" description="Helical" evidence="9">
    <location>
        <begin position="178"/>
        <end position="205"/>
    </location>
</feature>